<sequence>MTFVYRNQKGETKEYILTNWSEVGYYIEGVCTRAHAVRTFRKDRIVEYRDGCEALVSDPRPGPPPTVSRTREATNNSHELQILFTGFPAAQRTALEARATDAGLHVAKTVTQSLQFLCVGPNAGPAKVRKACEQSAYIVDQVQLMALLETGELPDDEPEWLY</sequence>
<proteinExistence type="predicted"/>
<reference evidence="1 2" key="1">
    <citation type="submission" date="2017-12" db="EMBL/GenBank/DDBJ databases">
        <title>Draft genome sequence of Ralstonia pickettii 52.</title>
        <authorList>
            <person name="Zheng B."/>
        </authorList>
    </citation>
    <scope>NUCLEOTIDE SEQUENCE [LARGE SCALE GENOMIC DNA]</scope>
    <source>
        <strain evidence="1 2">52</strain>
    </source>
</reference>
<accession>A0A2N4TLR8</accession>
<dbReference type="InterPro" id="IPR036420">
    <property type="entry name" value="BRCT_dom_sf"/>
</dbReference>
<organism evidence="1 2">
    <name type="scientific">Ralstonia pickettii</name>
    <name type="common">Burkholderia pickettii</name>
    <dbReference type="NCBI Taxonomy" id="329"/>
    <lineage>
        <taxon>Bacteria</taxon>
        <taxon>Pseudomonadati</taxon>
        <taxon>Pseudomonadota</taxon>
        <taxon>Betaproteobacteria</taxon>
        <taxon>Burkholderiales</taxon>
        <taxon>Burkholderiaceae</taxon>
        <taxon>Ralstonia</taxon>
    </lineage>
</organism>
<dbReference type="EMBL" id="PKQE01000006">
    <property type="protein sequence ID" value="PLC40621.1"/>
    <property type="molecule type" value="Genomic_DNA"/>
</dbReference>
<evidence type="ECO:0008006" key="3">
    <source>
        <dbReference type="Google" id="ProtNLM"/>
    </source>
</evidence>
<dbReference type="Gene3D" id="3.40.50.10190">
    <property type="entry name" value="BRCT domain"/>
    <property type="match status" value="1"/>
</dbReference>
<dbReference type="AlphaFoldDB" id="A0A2N4TLR8"/>
<protein>
    <recommendedName>
        <fullName evidence="3">BRCT domain-containing protein</fullName>
    </recommendedName>
</protein>
<dbReference type="OrthoDB" id="9132890at2"/>
<gene>
    <name evidence="1" type="ORF">C0Q88_22015</name>
</gene>
<dbReference type="CDD" id="cd00027">
    <property type="entry name" value="BRCT"/>
    <property type="match status" value="1"/>
</dbReference>
<evidence type="ECO:0000313" key="2">
    <source>
        <dbReference type="Proteomes" id="UP000234456"/>
    </source>
</evidence>
<comment type="caution">
    <text evidence="1">The sequence shown here is derived from an EMBL/GenBank/DDBJ whole genome shotgun (WGS) entry which is preliminary data.</text>
</comment>
<name>A0A2N4TLR8_RALPI</name>
<dbReference type="Proteomes" id="UP000234456">
    <property type="component" value="Unassembled WGS sequence"/>
</dbReference>
<dbReference type="SUPFAM" id="SSF52113">
    <property type="entry name" value="BRCT domain"/>
    <property type="match status" value="1"/>
</dbReference>
<evidence type="ECO:0000313" key="1">
    <source>
        <dbReference type="EMBL" id="PLC40621.1"/>
    </source>
</evidence>